<reference evidence="10 11" key="1">
    <citation type="submission" date="2016-08" db="EMBL/GenBank/DDBJ databases">
        <authorList>
            <person name="Seilhamer J.J."/>
        </authorList>
    </citation>
    <scope>NUCLEOTIDE SEQUENCE [LARGE SCALE GENOMIC DNA]</scope>
    <source>
        <strain evidence="10 11">DX4</strain>
    </source>
</reference>
<dbReference type="RefSeq" id="WP_069377981.1">
    <property type="nucleotide sequence ID" value="NZ_CP017141.1"/>
</dbReference>
<keyword evidence="3" id="KW-0808">Transferase</keyword>
<dbReference type="EMBL" id="CP017141">
    <property type="protein sequence ID" value="AOM76285.1"/>
    <property type="molecule type" value="Genomic_DNA"/>
</dbReference>
<comment type="catalytic activity">
    <reaction evidence="8">
        <text>DNA(n) + a 2'-deoxyribonucleoside 5'-triphosphate = DNA(n+1) + diphosphate</text>
        <dbReference type="Rhea" id="RHEA:22508"/>
        <dbReference type="Rhea" id="RHEA-COMP:17339"/>
        <dbReference type="Rhea" id="RHEA-COMP:17340"/>
        <dbReference type="ChEBI" id="CHEBI:33019"/>
        <dbReference type="ChEBI" id="CHEBI:61560"/>
        <dbReference type="ChEBI" id="CHEBI:173112"/>
        <dbReference type="EC" id="2.7.7.7"/>
    </reaction>
</comment>
<keyword evidence="5" id="KW-0235">DNA replication</keyword>
<dbReference type="GO" id="GO:0006261">
    <property type="term" value="P:DNA-templated DNA replication"/>
    <property type="evidence" value="ECO:0007669"/>
    <property type="project" value="TreeGrafter"/>
</dbReference>
<evidence type="ECO:0000256" key="8">
    <source>
        <dbReference type="ARBA" id="ARBA00049244"/>
    </source>
</evidence>
<evidence type="ECO:0000259" key="9">
    <source>
        <dbReference type="Pfam" id="PF06144"/>
    </source>
</evidence>
<dbReference type="InterPro" id="IPR008921">
    <property type="entry name" value="DNA_pol3_clamp-load_cplx_C"/>
</dbReference>
<dbReference type="OrthoDB" id="1172326at2"/>
<evidence type="ECO:0000256" key="6">
    <source>
        <dbReference type="ARBA" id="ARBA00022932"/>
    </source>
</evidence>
<accession>A0A1D7QCD2</accession>
<dbReference type="EC" id="2.7.7.7" evidence="1"/>
<dbReference type="Gene3D" id="1.10.8.60">
    <property type="match status" value="1"/>
</dbReference>
<evidence type="ECO:0000256" key="7">
    <source>
        <dbReference type="ARBA" id="ARBA00034754"/>
    </source>
</evidence>
<evidence type="ECO:0000256" key="4">
    <source>
        <dbReference type="ARBA" id="ARBA00022695"/>
    </source>
</evidence>
<dbReference type="InterPro" id="IPR027417">
    <property type="entry name" value="P-loop_NTPase"/>
</dbReference>
<sequence>MSAADIIKDIKARKFKPVYLLHGEEPYYIDQIIHYMEEHILTDMEKGFNQTVLYGKDTDMATIMNAAKRYPMMSDYQLIVVKEAQDLKWAKETEGSSKEAEFVQSYFEKPLPSTILVFGYKYANFDKRKKLYKSIDKNGQIFQSEPVRDYKLAAWIDDLVKEKGYKIAPQASALMAEYLGADLSKIANEVEKLLLNIGKEVTIDTDLIQRNIGISKEYNVFELQKALAVKNVLKCNQIINYFADNPKANPMVMVMANLNAYFSKILKYHYLPNKGDAAKELGVNPYFVKDFETAARSYSLPKTFDIISLLREYDLKSKGVDSTGNITDGELLKELLFKMLH</sequence>
<dbReference type="GO" id="GO:0009360">
    <property type="term" value="C:DNA polymerase III complex"/>
    <property type="evidence" value="ECO:0007669"/>
    <property type="project" value="InterPro"/>
</dbReference>
<dbReference type="GO" id="GO:0003887">
    <property type="term" value="F:DNA-directed DNA polymerase activity"/>
    <property type="evidence" value="ECO:0007669"/>
    <property type="project" value="UniProtKB-KW"/>
</dbReference>
<evidence type="ECO:0000256" key="5">
    <source>
        <dbReference type="ARBA" id="ARBA00022705"/>
    </source>
</evidence>
<evidence type="ECO:0000313" key="10">
    <source>
        <dbReference type="EMBL" id="AOM76285.1"/>
    </source>
</evidence>
<keyword evidence="4" id="KW-0548">Nucleotidyltransferase</keyword>
<evidence type="ECO:0000313" key="11">
    <source>
        <dbReference type="Proteomes" id="UP000094313"/>
    </source>
</evidence>
<name>A0A1D7QCD2_9SPHI</name>
<protein>
    <recommendedName>
        <fullName evidence="2">DNA polymerase III subunit delta</fullName>
        <ecNumber evidence="1">2.7.7.7</ecNumber>
    </recommendedName>
</protein>
<evidence type="ECO:0000256" key="3">
    <source>
        <dbReference type="ARBA" id="ARBA00022679"/>
    </source>
</evidence>
<dbReference type="PANTHER" id="PTHR34388:SF1">
    <property type="entry name" value="DNA POLYMERASE III SUBUNIT DELTA"/>
    <property type="match status" value="1"/>
</dbReference>
<dbReference type="Proteomes" id="UP000094313">
    <property type="component" value="Chromosome"/>
</dbReference>
<dbReference type="PANTHER" id="PTHR34388">
    <property type="entry name" value="DNA POLYMERASE III SUBUNIT DELTA"/>
    <property type="match status" value="1"/>
</dbReference>
<keyword evidence="6" id="KW-0239">DNA-directed DNA polymerase</keyword>
<dbReference type="Pfam" id="PF06144">
    <property type="entry name" value="DNA_pol3_delta"/>
    <property type="match status" value="1"/>
</dbReference>
<organism evidence="10 11">
    <name type="scientific">Pedobacter steynii</name>
    <dbReference type="NCBI Taxonomy" id="430522"/>
    <lineage>
        <taxon>Bacteria</taxon>
        <taxon>Pseudomonadati</taxon>
        <taxon>Bacteroidota</taxon>
        <taxon>Sphingobacteriia</taxon>
        <taxon>Sphingobacteriales</taxon>
        <taxon>Sphingobacteriaceae</taxon>
        <taxon>Pedobacter</taxon>
    </lineage>
</organism>
<evidence type="ECO:0000256" key="2">
    <source>
        <dbReference type="ARBA" id="ARBA00017703"/>
    </source>
</evidence>
<feature type="domain" description="DNA polymerase III delta N-terminal" evidence="9">
    <location>
        <begin position="19"/>
        <end position="142"/>
    </location>
</feature>
<keyword evidence="11" id="KW-1185">Reference proteome</keyword>
<dbReference type="SUPFAM" id="SSF48019">
    <property type="entry name" value="post-AAA+ oligomerization domain-like"/>
    <property type="match status" value="1"/>
</dbReference>
<dbReference type="SUPFAM" id="SSF52540">
    <property type="entry name" value="P-loop containing nucleoside triphosphate hydrolases"/>
    <property type="match status" value="1"/>
</dbReference>
<dbReference type="NCBIfam" id="TIGR01128">
    <property type="entry name" value="holA"/>
    <property type="match status" value="1"/>
</dbReference>
<dbReference type="AlphaFoldDB" id="A0A1D7QCD2"/>
<dbReference type="Gene3D" id="3.40.50.300">
    <property type="entry name" value="P-loop containing nucleotide triphosphate hydrolases"/>
    <property type="match status" value="1"/>
</dbReference>
<dbReference type="Gene3D" id="1.20.272.10">
    <property type="match status" value="1"/>
</dbReference>
<evidence type="ECO:0000256" key="1">
    <source>
        <dbReference type="ARBA" id="ARBA00012417"/>
    </source>
</evidence>
<dbReference type="KEGG" id="psty:BFS30_03400"/>
<proteinExistence type="inferred from homology"/>
<gene>
    <name evidence="10" type="ORF">BFS30_03400</name>
</gene>
<dbReference type="InterPro" id="IPR010372">
    <property type="entry name" value="DNA_pol3_delta_N"/>
</dbReference>
<dbReference type="InterPro" id="IPR005790">
    <property type="entry name" value="DNA_polIII_delta"/>
</dbReference>
<comment type="similarity">
    <text evidence="7">Belongs to the DNA polymerase HolA subunit family.</text>
</comment>
<dbReference type="GO" id="GO:0003677">
    <property type="term" value="F:DNA binding"/>
    <property type="evidence" value="ECO:0007669"/>
    <property type="project" value="InterPro"/>
</dbReference>